<keyword evidence="2" id="KW-1133">Transmembrane helix</keyword>
<proteinExistence type="predicted"/>
<dbReference type="InterPro" id="IPR041033">
    <property type="entry name" value="SpaA_PFL_dom_1"/>
</dbReference>
<evidence type="ECO:0000259" key="3">
    <source>
        <dbReference type="Pfam" id="PF16555"/>
    </source>
</evidence>
<dbReference type="InterPro" id="IPR032364">
    <property type="entry name" value="GramPos_pilinD1_N"/>
</dbReference>
<dbReference type="EMBL" id="JARPXL010000003">
    <property type="protein sequence ID" value="MDT2543664.1"/>
    <property type="molecule type" value="Genomic_DNA"/>
</dbReference>
<feature type="domain" description="Gram-positive pilin subunit D1 N-terminal" evidence="3">
    <location>
        <begin position="37"/>
        <end position="205"/>
    </location>
</feature>
<dbReference type="NCBIfam" id="TIGR04226">
    <property type="entry name" value="RrgB_K2N_iso_D2"/>
    <property type="match status" value="1"/>
</dbReference>
<evidence type="ECO:0000313" key="5">
    <source>
        <dbReference type="EMBL" id="MDT2543664.1"/>
    </source>
</evidence>
<name>A0AAW8T575_9ENTE</name>
<keyword evidence="2" id="KW-0472">Membrane</keyword>
<feature type="transmembrane region" description="Helical" evidence="2">
    <location>
        <begin position="528"/>
        <end position="552"/>
    </location>
</feature>
<protein>
    <submittedName>
        <fullName evidence="5">SpaH/EbpB family LPXTG-anchored major pilin</fullName>
    </submittedName>
</protein>
<feature type="domain" description="SpaA-like prealbumin fold" evidence="4">
    <location>
        <begin position="413"/>
        <end position="509"/>
    </location>
</feature>
<reference evidence="5" key="1">
    <citation type="submission" date="2023-03" db="EMBL/GenBank/DDBJ databases">
        <authorList>
            <person name="Shen W."/>
            <person name="Cai J."/>
        </authorList>
    </citation>
    <scope>NUCLEOTIDE SEQUENCE</scope>
    <source>
        <strain evidence="5">Y15</strain>
    </source>
</reference>
<keyword evidence="2" id="KW-0812">Transmembrane</keyword>
<dbReference type="InterPro" id="IPR026466">
    <property type="entry name" value="Fim_isopep_form_D2_dom"/>
</dbReference>
<evidence type="ECO:0000256" key="1">
    <source>
        <dbReference type="SAM" id="MobiDB-lite"/>
    </source>
</evidence>
<dbReference type="Pfam" id="PF17802">
    <property type="entry name" value="SpaA"/>
    <property type="match status" value="1"/>
</dbReference>
<dbReference type="Gene3D" id="2.60.40.740">
    <property type="match status" value="1"/>
</dbReference>
<dbReference type="InterPro" id="IPR048052">
    <property type="entry name" value="FM1-like"/>
</dbReference>
<dbReference type="Proteomes" id="UP001254770">
    <property type="component" value="Unassembled WGS sequence"/>
</dbReference>
<dbReference type="InterPro" id="IPR013783">
    <property type="entry name" value="Ig-like_fold"/>
</dbReference>
<dbReference type="Pfam" id="PF16555">
    <property type="entry name" value="GramPos_pilinD1"/>
    <property type="match status" value="1"/>
</dbReference>
<sequence length="562" mass="61967">MKARGKLVSLLTALVCLLPLGMGLIGFGDSASAATPQDVKVTLHKKKMDDFPVGKENTGEIDSDFDKYEGLEGVEFTPWDVTDAFYDMLKAAGVTGSETDDAYKAKVKEVMEAANATMFEGLNSKGENKKQPVSGVGPKTTGPDGTVDFTLPDRDADGVYRVYWFEETENPDNGQFSQLVLLALPVMKVANPNEANTDIHLYPKNKVANKPVKELLDADGNKENPDEKDRVSYDIGKEIKYKVTYQIPIHIADEITNSDGTFQTRYSKLVIRDEVSHEGVRFDKFDSIKVIGGTPEDIKDIIEPQPNLYAVTQKFNHGTEYAATGKQAGFEIAFKLDDQKDSAESRAVAQWLKKYAGKTLEIIYTVKFTEDTPIDADINNDLYVDLQQSGKTVVEPLEPDETPPPITTGGKKFLKHDSADDTQTLKGAEFVITRKAGVNTYYLKGDANDYKWEEVVDDKYEGAYRITSGDNGIFEIKGLAYDDYQLVETKAPDGYKLGGPYDFVVNKDSYNDPAGLRQDVPNVSRGGFLPSTGGIGIAIFLVIGGSLMAFAVNRYRKQQRAA</sequence>
<accession>A0AAW8T575</accession>
<gene>
    <name evidence="5" type="ORF">P7D69_04770</name>
</gene>
<evidence type="ECO:0000256" key="2">
    <source>
        <dbReference type="SAM" id="Phobius"/>
    </source>
</evidence>
<dbReference type="RefSeq" id="WP_311816528.1">
    <property type="nucleotide sequence ID" value="NZ_JARPXG010000004.1"/>
</dbReference>
<feature type="region of interest" description="Disordered" evidence="1">
    <location>
        <begin position="123"/>
        <end position="151"/>
    </location>
</feature>
<comment type="caution">
    <text evidence="5">The sequence shown here is derived from an EMBL/GenBank/DDBJ whole genome shotgun (WGS) entry which is preliminary data.</text>
</comment>
<dbReference type="NCBIfam" id="NF033902">
    <property type="entry name" value="iso_D2_wall_anc"/>
    <property type="match status" value="1"/>
</dbReference>
<organism evidence="5 6">
    <name type="scientific">Enterococcus raffinosus</name>
    <dbReference type="NCBI Taxonomy" id="71452"/>
    <lineage>
        <taxon>Bacteria</taxon>
        <taxon>Bacillati</taxon>
        <taxon>Bacillota</taxon>
        <taxon>Bacilli</taxon>
        <taxon>Lactobacillales</taxon>
        <taxon>Enterococcaceae</taxon>
        <taxon>Enterococcus</taxon>
    </lineage>
</organism>
<evidence type="ECO:0000259" key="4">
    <source>
        <dbReference type="Pfam" id="PF17802"/>
    </source>
</evidence>
<dbReference type="AlphaFoldDB" id="A0AAW8T575"/>
<dbReference type="Gene3D" id="2.60.40.10">
    <property type="entry name" value="Immunoglobulins"/>
    <property type="match status" value="2"/>
</dbReference>
<evidence type="ECO:0000313" key="6">
    <source>
        <dbReference type="Proteomes" id="UP001254770"/>
    </source>
</evidence>